<reference evidence="6 7" key="1">
    <citation type="journal article" date="2018" name="MBio">
        <title>Comparative Genomics Reveals the Core Gene Toolbox for the Fungus-Insect Symbiosis.</title>
        <authorList>
            <person name="Wang Y."/>
            <person name="Stata M."/>
            <person name="Wang W."/>
            <person name="Stajich J.E."/>
            <person name="White M.M."/>
            <person name="Moncalvo J.M."/>
        </authorList>
    </citation>
    <scope>NUCLEOTIDE SEQUENCE [LARGE SCALE GENOMIC DNA]</scope>
    <source>
        <strain evidence="6 7">SWE-8-4</strain>
    </source>
</reference>
<dbReference type="GO" id="GO:0034599">
    <property type="term" value="P:cellular response to oxidative stress"/>
    <property type="evidence" value="ECO:0007669"/>
    <property type="project" value="TreeGrafter"/>
</dbReference>
<dbReference type="PRINTS" id="PR00160">
    <property type="entry name" value="GLUTAREDOXIN"/>
</dbReference>
<keyword evidence="4" id="KW-0676">Redox-active center</keyword>
<dbReference type="EMBL" id="MBFR01000052">
    <property type="protein sequence ID" value="PVU95582.1"/>
    <property type="molecule type" value="Genomic_DNA"/>
</dbReference>
<dbReference type="GO" id="GO:0005737">
    <property type="term" value="C:cytoplasm"/>
    <property type="evidence" value="ECO:0007669"/>
    <property type="project" value="TreeGrafter"/>
</dbReference>
<keyword evidence="7" id="KW-1185">Reference proteome</keyword>
<proteinExistence type="predicted"/>
<dbReference type="InterPro" id="IPR002109">
    <property type="entry name" value="Glutaredoxin"/>
</dbReference>
<dbReference type="NCBIfam" id="TIGR02180">
    <property type="entry name" value="GRX_euk"/>
    <property type="match status" value="1"/>
</dbReference>
<feature type="domain" description="Glutaredoxin" evidence="5">
    <location>
        <begin position="17"/>
        <end position="78"/>
    </location>
</feature>
<name>A0A2T9YTA7_9FUNG</name>
<dbReference type="AlphaFoldDB" id="A0A2T9YTA7"/>
<dbReference type="InterPro" id="IPR014025">
    <property type="entry name" value="Glutaredoxin_subgr"/>
</dbReference>
<evidence type="ECO:0000256" key="4">
    <source>
        <dbReference type="ARBA" id="ARBA00023284"/>
    </source>
</evidence>
<dbReference type="STRING" id="133385.A0A2T9YTA7"/>
<dbReference type="Proteomes" id="UP000245383">
    <property type="component" value="Unassembled WGS sequence"/>
</dbReference>
<dbReference type="PANTHER" id="PTHR45694:SF18">
    <property type="entry name" value="GLUTAREDOXIN-1-RELATED"/>
    <property type="match status" value="1"/>
</dbReference>
<dbReference type="Pfam" id="PF00462">
    <property type="entry name" value="Glutaredoxin"/>
    <property type="match status" value="1"/>
</dbReference>
<dbReference type="InterPro" id="IPR036249">
    <property type="entry name" value="Thioredoxin-like_sf"/>
</dbReference>
<protein>
    <recommendedName>
        <fullName evidence="5">Glutaredoxin domain-containing protein</fullName>
    </recommendedName>
</protein>
<evidence type="ECO:0000256" key="2">
    <source>
        <dbReference type="ARBA" id="ARBA00022982"/>
    </source>
</evidence>
<dbReference type="Gene3D" id="3.40.30.10">
    <property type="entry name" value="Glutaredoxin"/>
    <property type="match status" value="1"/>
</dbReference>
<evidence type="ECO:0000256" key="1">
    <source>
        <dbReference type="ARBA" id="ARBA00022448"/>
    </source>
</evidence>
<evidence type="ECO:0000259" key="5">
    <source>
        <dbReference type="Pfam" id="PF00462"/>
    </source>
</evidence>
<dbReference type="OrthoDB" id="418495at2759"/>
<organism evidence="6 7">
    <name type="scientific">Smittium simulii</name>
    <dbReference type="NCBI Taxonomy" id="133385"/>
    <lineage>
        <taxon>Eukaryota</taxon>
        <taxon>Fungi</taxon>
        <taxon>Fungi incertae sedis</taxon>
        <taxon>Zoopagomycota</taxon>
        <taxon>Kickxellomycotina</taxon>
        <taxon>Harpellomycetes</taxon>
        <taxon>Harpellales</taxon>
        <taxon>Legeriomycetaceae</taxon>
        <taxon>Smittium</taxon>
    </lineage>
</organism>
<accession>A0A2T9YTA7</accession>
<dbReference type="PROSITE" id="PS51354">
    <property type="entry name" value="GLUTAREDOXIN_2"/>
    <property type="match status" value="1"/>
</dbReference>
<sequence>MPVKKLLLDLIQKNSTMVFSKSYCPFCNTAKKALSQHKYDFKALELDLEPNGDKIQAQLQALTGQTTVPNIFINQKHIGGCDALLKKLSLENV</sequence>
<dbReference type="PROSITE" id="PS00195">
    <property type="entry name" value="GLUTAREDOXIN_1"/>
    <property type="match status" value="1"/>
</dbReference>
<keyword evidence="2" id="KW-0249">Electron transport</keyword>
<comment type="caution">
    <text evidence="6">The sequence shown here is derived from an EMBL/GenBank/DDBJ whole genome shotgun (WGS) entry which is preliminary data.</text>
</comment>
<evidence type="ECO:0000313" key="7">
    <source>
        <dbReference type="Proteomes" id="UP000245383"/>
    </source>
</evidence>
<dbReference type="InterPro" id="IPR011899">
    <property type="entry name" value="Glutaredoxin_euk/vir"/>
</dbReference>
<keyword evidence="3" id="KW-1015">Disulfide bond</keyword>
<keyword evidence="1" id="KW-0813">Transport</keyword>
<gene>
    <name evidence="6" type="ORF">BB561_001726</name>
</gene>
<dbReference type="SUPFAM" id="SSF52833">
    <property type="entry name" value="Thioredoxin-like"/>
    <property type="match status" value="1"/>
</dbReference>
<dbReference type="CDD" id="cd03419">
    <property type="entry name" value="GRX_GRXh_1_2_like"/>
    <property type="match status" value="1"/>
</dbReference>
<evidence type="ECO:0000313" key="6">
    <source>
        <dbReference type="EMBL" id="PVU95582.1"/>
    </source>
</evidence>
<evidence type="ECO:0000256" key="3">
    <source>
        <dbReference type="ARBA" id="ARBA00023157"/>
    </source>
</evidence>
<dbReference type="PANTHER" id="PTHR45694">
    <property type="entry name" value="GLUTAREDOXIN 2"/>
    <property type="match status" value="1"/>
</dbReference>
<dbReference type="GO" id="GO:0015038">
    <property type="term" value="F:glutathione disulfide oxidoreductase activity"/>
    <property type="evidence" value="ECO:0007669"/>
    <property type="project" value="TreeGrafter"/>
</dbReference>
<dbReference type="InterPro" id="IPR011767">
    <property type="entry name" value="GLR_AS"/>
</dbReference>